<dbReference type="GO" id="GO:0005829">
    <property type="term" value="C:cytosol"/>
    <property type="evidence" value="ECO:0007669"/>
    <property type="project" value="TreeGrafter"/>
</dbReference>
<evidence type="ECO:0000256" key="2">
    <source>
        <dbReference type="ARBA" id="ARBA00022605"/>
    </source>
</evidence>
<feature type="active site" description="Proton acceptor" evidence="6">
    <location>
        <position position="12"/>
    </location>
</feature>
<feature type="binding site" evidence="6">
    <location>
        <position position="152"/>
    </location>
    <ligand>
        <name>substrate</name>
    </ligand>
</feature>
<feature type="binding site" evidence="6">
    <location>
        <position position="78"/>
    </location>
    <ligand>
        <name>substrate</name>
    </ligand>
</feature>
<dbReference type="GO" id="GO:0019284">
    <property type="term" value="P:L-methionine salvage from S-adenosylmethionine"/>
    <property type="evidence" value="ECO:0007669"/>
    <property type="project" value="TreeGrafter"/>
</dbReference>
<evidence type="ECO:0000256" key="1">
    <source>
        <dbReference type="ARBA" id="ARBA00004945"/>
    </source>
</evidence>
<dbReference type="GO" id="GO:0019509">
    <property type="term" value="P:L-methionine salvage from methylthioadenosine"/>
    <property type="evidence" value="ECO:0007669"/>
    <property type="project" value="UniProtKB-UniRule"/>
</dbReference>
<dbReference type="FunFam" id="3.40.50.1580:FF:000001">
    <property type="entry name" value="MTA/SAH nucleosidase family protein"/>
    <property type="match status" value="1"/>
</dbReference>
<comment type="caution">
    <text evidence="7">The sequence shown here is derived from an EMBL/GenBank/DDBJ whole genome shotgun (WGS) entry which is preliminary data.</text>
</comment>
<comment type="similarity">
    <text evidence="6">Belongs to the PNP/UDP phosphorylase family. MtnN subfamily.</text>
</comment>
<comment type="catalytic activity">
    <reaction evidence="6">
        <text>S-adenosyl-L-homocysteine + H2O = S-(5-deoxy-D-ribos-5-yl)-L-homocysteine + adenine</text>
        <dbReference type="Rhea" id="RHEA:17805"/>
        <dbReference type="ChEBI" id="CHEBI:15377"/>
        <dbReference type="ChEBI" id="CHEBI:16708"/>
        <dbReference type="ChEBI" id="CHEBI:57856"/>
        <dbReference type="ChEBI" id="CHEBI:58195"/>
        <dbReference type="EC" id="3.2.2.9"/>
    </reaction>
</comment>
<keyword evidence="4 6" id="KW-0486">Methionine biosynthesis</keyword>
<accession>A0A173SU85</accession>
<dbReference type="SUPFAM" id="SSF53167">
    <property type="entry name" value="Purine and uridine phosphorylases"/>
    <property type="match status" value="1"/>
</dbReference>
<evidence type="ECO:0000256" key="3">
    <source>
        <dbReference type="ARBA" id="ARBA00022801"/>
    </source>
</evidence>
<dbReference type="PANTHER" id="PTHR46832">
    <property type="entry name" value="5'-METHYLTHIOADENOSINE/S-ADENOSYLHOMOCYSTEINE NUCLEOSIDASE"/>
    <property type="match status" value="1"/>
</dbReference>
<dbReference type="RefSeq" id="WP_006783352.1">
    <property type="nucleotide sequence ID" value="NZ_CP053187.1"/>
</dbReference>
<dbReference type="AlphaFoldDB" id="A0A173SU85"/>
<comment type="catalytic activity">
    <reaction evidence="6">
        <text>S-methyl-5'-thioadenosine + H2O = 5-(methylsulfanyl)-D-ribose + adenine</text>
        <dbReference type="Rhea" id="RHEA:13617"/>
        <dbReference type="ChEBI" id="CHEBI:15377"/>
        <dbReference type="ChEBI" id="CHEBI:16708"/>
        <dbReference type="ChEBI" id="CHEBI:17509"/>
        <dbReference type="ChEBI" id="CHEBI:78440"/>
        <dbReference type="EC" id="3.2.2.9"/>
    </reaction>
</comment>
<keyword evidence="2 6" id="KW-0028">Amino-acid biosynthesis</keyword>
<comment type="pathway">
    <text evidence="1 6">Amino-acid biosynthesis; L-methionine biosynthesis via salvage pathway; S-methyl-5-thio-alpha-D-ribose 1-phosphate from S-methyl-5'-thioadenosine (hydrolase route): step 1/2.</text>
</comment>
<comment type="function">
    <text evidence="6">Catalyzes the irreversible cleavage of the glycosidic bond in both 5'-methylthioadenosine (MTA) and S-adenosylhomocysteine (SAH/AdoHcy) to adenine and the corresponding thioribose, 5'-methylthioribose and S-ribosylhomocysteine, respectively. Also cleaves 5'-deoxyadenosine, a toxic by-product of radical S-adenosylmethionine (SAM) enzymes, into 5-deoxyribose and adenine.</text>
</comment>
<proteinExistence type="inferred from homology"/>
<dbReference type="PANTHER" id="PTHR46832:SF1">
    <property type="entry name" value="5'-METHYLTHIOADENOSINE_S-ADENOSYLHOMOCYSTEINE NUCLEOSIDASE"/>
    <property type="match status" value="1"/>
</dbReference>
<evidence type="ECO:0000313" key="8">
    <source>
        <dbReference type="Proteomes" id="UP000487649"/>
    </source>
</evidence>
<evidence type="ECO:0000256" key="4">
    <source>
        <dbReference type="ARBA" id="ARBA00023167"/>
    </source>
</evidence>
<dbReference type="GO" id="GO:0008782">
    <property type="term" value="F:adenosylhomocysteine nucleosidase activity"/>
    <property type="evidence" value="ECO:0007669"/>
    <property type="project" value="UniProtKB-UniRule"/>
</dbReference>
<name>A0A173SU85_9FIRM</name>
<dbReference type="InterPro" id="IPR000845">
    <property type="entry name" value="Nucleoside_phosphorylase_d"/>
</dbReference>
<sequence length="229" mass="24829">MTIAIIGAMEEEVTILREAMEVEEVKTIAHVEFTKGLLNGTSVVLLRSGIGKVNVAIATTLLFEHFDIEAVINTGSAGGLHPEANIGDVVISDGAIYHDVDVTGFNYAYGQVPGMPAIFTPDATLVEKAKTVLEKSNKTYWMGQIGTGDSFINRPDQMELIKKNCPNVVAIEMEATAVAQVCHQYQKPFIILRALSDIAGKESHISFNEFIEVAAKESSEMVTELVSLI</sequence>
<dbReference type="GO" id="GO:0009164">
    <property type="term" value="P:nucleoside catabolic process"/>
    <property type="evidence" value="ECO:0007669"/>
    <property type="project" value="InterPro"/>
</dbReference>
<dbReference type="CDD" id="cd09008">
    <property type="entry name" value="MTAN"/>
    <property type="match status" value="1"/>
</dbReference>
<dbReference type="InterPro" id="IPR035994">
    <property type="entry name" value="Nucleoside_phosphorylase_sf"/>
</dbReference>
<organism evidence="7 8">
    <name type="scientific">Turicibacter sanguinis</name>
    <dbReference type="NCBI Taxonomy" id="154288"/>
    <lineage>
        <taxon>Bacteria</taxon>
        <taxon>Bacillati</taxon>
        <taxon>Bacillota</taxon>
        <taxon>Erysipelotrichia</taxon>
        <taxon>Erysipelotrichales</taxon>
        <taxon>Turicibacteraceae</taxon>
        <taxon>Turicibacter</taxon>
    </lineage>
</organism>
<dbReference type="GeneID" id="60059832"/>
<feature type="active site" description="Proton donor" evidence="6">
    <location>
        <position position="197"/>
    </location>
</feature>
<dbReference type="GO" id="GO:0008930">
    <property type="term" value="F:methylthioadenosine nucleosidase activity"/>
    <property type="evidence" value="ECO:0007669"/>
    <property type="project" value="UniProtKB-UniRule"/>
</dbReference>
<dbReference type="EC" id="3.2.2.9" evidence="6"/>
<evidence type="ECO:0000256" key="6">
    <source>
        <dbReference type="HAMAP-Rule" id="MF_01684"/>
    </source>
</evidence>
<dbReference type="HAMAP" id="MF_01684">
    <property type="entry name" value="Salvage_MtnN"/>
    <property type="match status" value="1"/>
</dbReference>
<comment type="catalytic activity">
    <reaction evidence="5">
        <text>5'-deoxyadenosine + H2O = 5-deoxy-D-ribose + adenine</text>
        <dbReference type="Rhea" id="RHEA:29859"/>
        <dbReference type="ChEBI" id="CHEBI:15377"/>
        <dbReference type="ChEBI" id="CHEBI:16708"/>
        <dbReference type="ChEBI" id="CHEBI:17319"/>
        <dbReference type="ChEBI" id="CHEBI:149540"/>
        <dbReference type="EC" id="3.2.2.9"/>
    </reaction>
    <physiologicalReaction direction="left-to-right" evidence="5">
        <dbReference type="Rhea" id="RHEA:29860"/>
    </physiologicalReaction>
</comment>
<evidence type="ECO:0000313" key="7">
    <source>
        <dbReference type="EMBL" id="MTK21857.1"/>
    </source>
</evidence>
<dbReference type="EMBL" id="WMQE01000024">
    <property type="protein sequence ID" value="MTK21857.1"/>
    <property type="molecule type" value="Genomic_DNA"/>
</dbReference>
<feature type="binding site" evidence="6">
    <location>
        <begin position="173"/>
        <end position="174"/>
    </location>
    <ligand>
        <name>substrate</name>
    </ligand>
</feature>
<keyword evidence="7" id="KW-0326">Glycosidase</keyword>
<dbReference type="OrthoDB" id="9792278at2"/>
<dbReference type="Gene3D" id="3.40.50.1580">
    <property type="entry name" value="Nucleoside phosphorylase domain"/>
    <property type="match status" value="1"/>
</dbReference>
<protein>
    <recommendedName>
        <fullName evidence="6">5'-methylthioadenosine/S-adenosylhomocysteine nucleosidase</fullName>
        <shortName evidence="6">MTA/SAH nucleosidase</shortName>
        <shortName evidence="6">MTAN</shortName>
        <ecNumber evidence="6">3.2.2.9</ecNumber>
    </recommendedName>
    <alternativeName>
        <fullName evidence="6">5'-deoxyadenosine nucleosidase</fullName>
        <shortName evidence="6">DOA nucleosidase</shortName>
        <shortName evidence="6">dAdo nucleosidase</shortName>
    </alternativeName>
    <alternativeName>
        <fullName evidence="6">5'-methylthioadenosine nucleosidase</fullName>
        <shortName evidence="6">MTA nucleosidase</shortName>
    </alternativeName>
    <alternativeName>
        <fullName evidence="6">S-adenosylhomocysteine nucleosidase</fullName>
        <shortName evidence="6">AdoHcy nucleosidase</shortName>
        <shortName evidence="6">SAH nucleosidase</shortName>
        <shortName evidence="6">SRH nucleosidase</shortName>
    </alternativeName>
</protein>
<keyword evidence="3 6" id="KW-0378">Hydrolase</keyword>
<dbReference type="NCBIfam" id="NF004079">
    <property type="entry name" value="PRK05584.1"/>
    <property type="match status" value="1"/>
</dbReference>
<dbReference type="Pfam" id="PF01048">
    <property type="entry name" value="PNP_UDP_1"/>
    <property type="match status" value="1"/>
</dbReference>
<dbReference type="InterPro" id="IPR010049">
    <property type="entry name" value="MTA_SAH_Nsdase"/>
</dbReference>
<dbReference type="Proteomes" id="UP000487649">
    <property type="component" value="Unassembled WGS sequence"/>
</dbReference>
<gene>
    <name evidence="6 7" type="primary">mtnN</name>
    <name evidence="7" type="ORF">GMA92_10565</name>
</gene>
<reference evidence="7 8" key="1">
    <citation type="journal article" date="2019" name="Nat. Med.">
        <title>A library of human gut bacterial isolates paired with longitudinal multiomics data enables mechanistic microbiome research.</title>
        <authorList>
            <person name="Poyet M."/>
            <person name="Groussin M."/>
            <person name="Gibbons S.M."/>
            <person name="Avila-Pacheco J."/>
            <person name="Jiang X."/>
            <person name="Kearney S.M."/>
            <person name="Perrotta A.R."/>
            <person name="Berdy B."/>
            <person name="Zhao S."/>
            <person name="Lieberman T.D."/>
            <person name="Swanson P.K."/>
            <person name="Smith M."/>
            <person name="Roesemann S."/>
            <person name="Alexander J.E."/>
            <person name="Rich S.A."/>
            <person name="Livny J."/>
            <person name="Vlamakis H."/>
            <person name="Clish C."/>
            <person name="Bullock K."/>
            <person name="Deik A."/>
            <person name="Scott J."/>
            <person name="Pierce K.A."/>
            <person name="Xavier R.J."/>
            <person name="Alm E.J."/>
        </authorList>
    </citation>
    <scope>NUCLEOTIDE SEQUENCE [LARGE SCALE GENOMIC DNA]</scope>
    <source>
        <strain evidence="7 8">BIOML-A198</strain>
    </source>
</reference>
<dbReference type="NCBIfam" id="TIGR01704">
    <property type="entry name" value="MTA_SAH-Nsdase"/>
    <property type="match status" value="1"/>
</dbReference>
<evidence type="ECO:0000256" key="5">
    <source>
        <dbReference type="ARBA" id="ARBA00050313"/>
    </source>
</evidence>